<evidence type="ECO:0000313" key="2">
    <source>
        <dbReference type="Proteomes" id="UP000410492"/>
    </source>
</evidence>
<feature type="non-terminal residue" evidence="1">
    <location>
        <position position="1"/>
    </location>
</feature>
<name>A0A653C1N5_CALMS</name>
<proteinExistence type="predicted"/>
<dbReference type="AlphaFoldDB" id="A0A653C1N5"/>
<gene>
    <name evidence="1" type="ORF">CALMAC_LOCUS5478</name>
</gene>
<reference evidence="1 2" key="1">
    <citation type="submission" date="2019-01" db="EMBL/GenBank/DDBJ databases">
        <authorList>
            <person name="Sayadi A."/>
        </authorList>
    </citation>
    <scope>NUCLEOTIDE SEQUENCE [LARGE SCALE GENOMIC DNA]</scope>
</reference>
<sequence length="45" mass="5549">FWYRIGFLHVGWFHCIYSWTQYQPVCFRRWGSVSNFCGPELFAQK</sequence>
<organism evidence="1 2">
    <name type="scientific">Callosobruchus maculatus</name>
    <name type="common">Southern cowpea weevil</name>
    <name type="synonym">Pulse bruchid</name>
    <dbReference type="NCBI Taxonomy" id="64391"/>
    <lineage>
        <taxon>Eukaryota</taxon>
        <taxon>Metazoa</taxon>
        <taxon>Ecdysozoa</taxon>
        <taxon>Arthropoda</taxon>
        <taxon>Hexapoda</taxon>
        <taxon>Insecta</taxon>
        <taxon>Pterygota</taxon>
        <taxon>Neoptera</taxon>
        <taxon>Endopterygota</taxon>
        <taxon>Coleoptera</taxon>
        <taxon>Polyphaga</taxon>
        <taxon>Cucujiformia</taxon>
        <taxon>Chrysomeloidea</taxon>
        <taxon>Chrysomelidae</taxon>
        <taxon>Bruchinae</taxon>
        <taxon>Bruchini</taxon>
        <taxon>Callosobruchus</taxon>
    </lineage>
</organism>
<protein>
    <submittedName>
        <fullName evidence="1">Uncharacterized protein</fullName>
    </submittedName>
</protein>
<accession>A0A653C1N5</accession>
<dbReference type="Proteomes" id="UP000410492">
    <property type="component" value="Unassembled WGS sequence"/>
</dbReference>
<evidence type="ECO:0000313" key="1">
    <source>
        <dbReference type="EMBL" id="VEN41761.1"/>
    </source>
</evidence>
<dbReference type="EMBL" id="CAACVG010006791">
    <property type="protein sequence ID" value="VEN41761.1"/>
    <property type="molecule type" value="Genomic_DNA"/>
</dbReference>
<keyword evidence="2" id="KW-1185">Reference proteome</keyword>